<name>A0A7D8ACL6_9MICO</name>
<organism evidence="1 2">
    <name type="scientific">Microbacterium esteraromaticum</name>
    <dbReference type="NCBI Taxonomy" id="57043"/>
    <lineage>
        <taxon>Bacteria</taxon>
        <taxon>Bacillati</taxon>
        <taxon>Actinomycetota</taxon>
        <taxon>Actinomycetes</taxon>
        <taxon>Micrococcales</taxon>
        <taxon>Microbacteriaceae</taxon>
        <taxon>Microbacterium</taxon>
    </lineage>
</organism>
<dbReference type="EMBL" id="CP043732">
    <property type="protein sequence ID" value="QMU96103.1"/>
    <property type="molecule type" value="Genomic_DNA"/>
</dbReference>
<dbReference type="RefSeq" id="WP_182254133.1">
    <property type="nucleotide sequence ID" value="NZ_CP043732.1"/>
</dbReference>
<evidence type="ECO:0000313" key="1">
    <source>
        <dbReference type="EMBL" id="QMU96103.1"/>
    </source>
</evidence>
<gene>
    <name evidence="1" type="ORF">FVO59_02000</name>
</gene>
<dbReference type="AlphaFoldDB" id="A0A7D8ACL6"/>
<evidence type="ECO:0000313" key="2">
    <source>
        <dbReference type="Proteomes" id="UP000515708"/>
    </source>
</evidence>
<reference evidence="1 2" key="1">
    <citation type="journal article" date="2020" name="Front. Microbiol.">
        <title>Design of Bacterial Strain-Specific qPCR Assays Using NGS Data and Publicly Available Resources and Its Application to Track Biocontrol Strains.</title>
        <authorList>
            <person name="Hernandez I."/>
            <person name="Sant C."/>
            <person name="Martinez R."/>
            <person name="Fernandez C."/>
        </authorList>
    </citation>
    <scope>NUCLEOTIDE SEQUENCE [LARGE SCALE GENOMIC DNA]</scope>
    <source>
        <strain evidence="1 2">B24</strain>
    </source>
</reference>
<sequence length="327" mass="35703">MPKSIDIAGARALITTRAELRSRGHSEREIEHLVTDGVLRRVRNNRYVEGDAWASLWNEGRHLVEVVATQLNSAAPGPVFWGASAAVLHGLPLYRLAPKRVHAAIMTARHGRTAAGVMWHRVPIDAVDIVERDGIRCTSLERTVLDLACTSAATVALSAADAALRSVAVSGQVQDADITRDWKEQMLARAERPRRPGIRGAREILSVADGRAQLPGESVSRLHLLSLGFSAPALQVHVVGSAGQNYWLDFGFRRSRCFGEFDGQGKYLDDSIRGRRSADEVVIAEKRREDDIRGVTGWRIVRWGSEDITSASALGAKLASFGIRPPG</sequence>
<protein>
    <recommendedName>
        <fullName evidence="3">Type IV toxin-antitoxin system AbiEi family antitoxin domain-containing protein</fullName>
    </recommendedName>
</protein>
<dbReference type="Proteomes" id="UP000515708">
    <property type="component" value="Chromosome"/>
</dbReference>
<proteinExistence type="predicted"/>
<accession>A0A7D8ACL6</accession>
<evidence type="ECO:0008006" key="3">
    <source>
        <dbReference type="Google" id="ProtNLM"/>
    </source>
</evidence>